<evidence type="ECO:0000259" key="9">
    <source>
        <dbReference type="Pfam" id="PF13145"/>
    </source>
</evidence>
<feature type="transmembrane region" description="Helical" evidence="8">
    <location>
        <begin position="12"/>
        <end position="30"/>
    </location>
</feature>
<dbReference type="Proteomes" id="UP000070371">
    <property type="component" value="Chromosome"/>
</dbReference>
<dbReference type="RefSeq" id="WP_039002137.1">
    <property type="nucleotide sequence ID" value="NZ_CP014327.1"/>
</dbReference>
<dbReference type="AlphaFoldDB" id="A0A126V2D6"/>
<dbReference type="Pfam" id="PF13624">
    <property type="entry name" value="SurA_N_3"/>
    <property type="match status" value="1"/>
</dbReference>
<keyword evidence="5 8" id="KW-0472">Membrane</keyword>
<dbReference type="PANTHER" id="PTHR47529:SF1">
    <property type="entry name" value="PERIPLASMIC CHAPERONE PPID"/>
    <property type="match status" value="1"/>
</dbReference>
<feature type="domain" description="PpiC" evidence="9">
    <location>
        <begin position="246"/>
        <end position="364"/>
    </location>
</feature>
<proteinExistence type="inferred from homology"/>
<reference evidence="10 11" key="1">
    <citation type="submission" date="2016-02" db="EMBL/GenBank/DDBJ databases">
        <title>Complete genome sequence of Halocynthiibacter arcticus PAMC 20958t from arctic marine sediment.</title>
        <authorList>
            <person name="Lee Y.M."/>
            <person name="Baek K."/>
            <person name="Lee H.K."/>
            <person name="Shin S.C."/>
        </authorList>
    </citation>
    <scope>NUCLEOTIDE SEQUENCE [LARGE SCALE GENOMIC DNA]</scope>
    <source>
        <strain evidence="10">PAMC 20958</strain>
    </source>
</reference>
<evidence type="ECO:0000256" key="3">
    <source>
        <dbReference type="ARBA" id="ARBA00022692"/>
    </source>
</evidence>
<evidence type="ECO:0000256" key="8">
    <source>
        <dbReference type="SAM" id="Phobius"/>
    </source>
</evidence>
<dbReference type="OrthoDB" id="9768393at2"/>
<sequence length="617" mass="67547">MAIGGKRGISQFFVWILILGLIVGLAGFSITNFGGGSTPVAKVGKTEVTADEYYRALNSELNRYTEQFGTQVTLSMANQFGIDQNLRQQLYATAAIDNEVKNLGLSVGDEQVALELLDQPEFQGIDGNFDRAGYDFFLQRNGLSEKQFENTLRVETARTLYQQAMATGIVVPESLADLSMEYIAGRRDFAWGVLNETNLAEDIPEPTLEELTAYHAENPADFTLPEKKRITYAWVSPADLIDTIEVPEEDLRALYDDRAEIYIVPERRMVERLAYPDLASAEAAKTRLDDGSATFGDLVTERGLTLTDIDLGDATRADLGDAADAVFAMTEPGILGPLETSRGPALYRMNAILTSRETSFEDANDELRTELVEDAARRSIEDSLEDLDDLLAGGNSLEDLANETNLTLGTIDWSEDVTEGLASYDAFQTAAAELNAGDFEKAILLDDGGVFAMRLDEILAPRLQDLADVRPEVTAAWRDAQIRAALTEMATTFLAEFEANEAPETMGMDITIETGLTRTAFIDGTPDDFLQRVFALADGEVASFPHEDSVILVRMNGRSGPDMEDPEIVALRESLEQQMAQSMSSDVLISLSAKLTTEAGLTINQAVINSVHANFPQ</sequence>
<evidence type="ECO:0000256" key="6">
    <source>
        <dbReference type="ARBA" id="ARBA00023186"/>
    </source>
</evidence>
<dbReference type="Pfam" id="PF13145">
    <property type="entry name" value="Rotamase_2"/>
    <property type="match status" value="1"/>
</dbReference>
<dbReference type="EMBL" id="CP014327">
    <property type="protein sequence ID" value="AML52474.1"/>
    <property type="molecule type" value="Genomic_DNA"/>
</dbReference>
<evidence type="ECO:0000256" key="1">
    <source>
        <dbReference type="ARBA" id="ARBA00004401"/>
    </source>
</evidence>
<dbReference type="GO" id="GO:0005886">
    <property type="term" value="C:plasma membrane"/>
    <property type="evidence" value="ECO:0007669"/>
    <property type="project" value="UniProtKB-SubCell"/>
</dbReference>
<evidence type="ECO:0000313" key="11">
    <source>
        <dbReference type="Proteomes" id="UP000070371"/>
    </source>
</evidence>
<protein>
    <recommendedName>
        <fullName evidence="9">PpiC domain-containing protein</fullName>
    </recommendedName>
</protein>
<accession>A0A126V2D6</accession>
<dbReference type="InterPro" id="IPR027304">
    <property type="entry name" value="Trigger_fact/SurA_dom_sf"/>
</dbReference>
<evidence type="ECO:0000256" key="5">
    <source>
        <dbReference type="ARBA" id="ARBA00023136"/>
    </source>
</evidence>
<dbReference type="InterPro" id="IPR052029">
    <property type="entry name" value="PpiD_chaperone"/>
</dbReference>
<comment type="subcellular location">
    <subcellularLocation>
        <location evidence="1">Cell membrane</location>
        <topology evidence="1">Single-pass type II membrane protein</topology>
    </subcellularLocation>
</comment>
<dbReference type="SUPFAM" id="SSF109998">
    <property type="entry name" value="Triger factor/SurA peptide-binding domain-like"/>
    <property type="match status" value="1"/>
</dbReference>
<name>A0A126V2D6_9RHOB</name>
<comment type="similarity">
    <text evidence="7">Belongs to the PpiD chaperone family.</text>
</comment>
<dbReference type="SUPFAM" id="SSF54534">
    <property type="entry name" value="FKBP-like"/>
    <property type="match status" value="1"/>
</dbReference>
<organism evidence="10 11">
    <name type="scientific">Falsihalocynthiibacter arcticus</name>
    <dbReference type="NCBI Taxonomy" id="1579316"/>
    <lineage>
        <taxon>Bacteria</taxon>
        <taxon>Pseudomonadati</taxon>
        <taxon>Pseudomonadota</taxon>
        <taxon>Alphaproteobacteria</taxon>
        <taxon>Rhodobacterales</taxon>
        <taxon>Roseobacteraceae</taxon>
        <taxon>Falsihalocynthiibacter</taxon>
    </lineage>
</organism>
<evidence type="ECO:0000313" key="10">
    <source>
        <dbReference type="EMBL" id="AML52474.1"/>
    </source>
</evidence>
<dbReference type="GO" id="GO:0003755">
    <property type="term" value="F:peptidyl-prolyl cis-trans isomerase activity"/>
    <property type="evidence" value="ECO:0007669"/>
    <property type="project" value="InterPro"/>
</dbReference>
<keyword evidence="3 8" id="KW-0812">Transmembrane</keyword>
<gene>
    <name evidence="10" type="ORF">RC74_15390</name>
</gene>
<keyword evidence="2" id="KW-1003">Cell membrane</keyword>
<dbReference type="STRING" id="1579316.RC74_15390"/>
<evidence type="ECO:0000256" key="4">
    <source>
        <dbReference type="ARBA" id="ARBA00022989"/>
    </source>
</evidence>
<dbReference type="InterPro" id="IPR000297">
    <property type="entry name" value="PPIase_PpiC"/>
</dbReference>
<keyword evidence="11" id="KW-1185">Reference proteome</keyword>
<keyword evidence="4 8" id="KW-1133">Transmembrane helix</keyword>
<evidence type="ECO:0000256" key="7">
    <source>
        <dbReference type="ARBA" id="ARBA00038408"/>
    </source>
</evidence>
<keyword evidence="6" id="KW-0143">Chaperone</keyword>
<dbReference type="KEGG" id="hat:RC74_15390"/>
<dbReference type="PANTHER" id="PTHR47529">
    <property type="entry name" value="PEPTIDYL-PROLYL CIS-TRANS ISOMERASE D"/>
    <property type="match status" value="1"/>
</dbReference>
<evidence type="ECO:0000256" key="2">
    <source>
        <dbReference type="ARBA" id="ARBA00022475"/>
    </source>
</evidence>